<evidence type="ECO:0000313" key="3">
    <source>
        <dbReference type="Proteomes" id="UP000431092"/>
    </source>
</evidence>
<evidence type="ECO:0000259" key="1">
    <source>
        <dbReference type="Pfam" id="PF04324"/>
    </source>
</evidence>
<comment type="caution">
    <text evidence="2">The sequence shown here is derived from an EMBL/GenBank/DDBJ whole genome shotgun (WGS) entry which is preliminary data.</text>
</comment>
<dbReference type="Pfam" id="PF04324">
    <property type="entry name" value="Fer2_BFD"/>
    <property type="match status" value="1"/>
</dbReference>
<feature type="domain" description="BFD-like [2Fe-2S]-binding" evidence="1">
    <location>
        <begin position="2"/>
        <end position="50"/>
    </location>
</feature>
<keyword evidence="3" id="KW-1185">Reference proteome</keyword>
<dbReference type="AlphaFoldDB" id="A0A6I3IN46"/>
<gene>
    <name evidence="2" type="ORF">GGG17_14060</name>
</gene>
<dbReference type="Gene3D" id="1.10.10.1100">
    <property type="entry name" value="BFD-like [2Fe-2S]-binding domain"/>
    <property type="match status" value="1"/>
</dbReference>
<name>A0A6I3IN46_9MICO</name>
<dbReference type="Proteomes" id="UP000431092">
    <property type="component" value="Unassembled WGS sequence"/>
</dbReference>
<evidence type="ECO:0000313" key="2">
    <source>
        <dbReference type="EMBL" id="MTB73065.1"/>
    </source>
</evidence>
<proteinExistence type="predicted"/>
<reference evidence="2 3" key="1">
    <citation type="submission" date="2019-11" db="EMBL/GenBank/DDBJ databases">
        <title>Whole genome sequencing identifies a novel species of the genus Arsenicicoccus isolated from human blood.</title>
        <authorList>
            <person name="Jeong J.H."/>
            <person name="Kweon O.J."/>
            <person name="Kim H.R."/>
            <person name="Kim T.-H."/>
            <person name="Ha S.-M."/>
            <person name="Lee M.-K."/>
        </authorList>
    </citation>
    <scope>NUCLEOTIDE SEQUENCE [LARGE SCALE GENOMIC DNA]</scope>
    <source>
        <strain evidence="2 3">MKL-02</strain>
    </source>
</reference>
<sequence>MIVCHCRIVRDTEILEVAAAEGPTLGAVCRSTGAGTVCGGCVPAVRSLLQRFREDSFEPVGARLTLEHALAPQLARLATVQSALEDSHAAA</sequence>
<accession>A0A6I3IN46</accession>
<dbReference type="EMBL" id="WLVL01000043">
    <property type="protein sequence ID" value="MTB73065.1"/>
    <property type="molecule type" value="Genomic_DNA"/>
</dbReference>
<protein>
    <recommendedName>
        <fullName evidence="1">BFD-like [2Fe-2S]-binding domain-containing protein</fullName>
    </recommendedName>
</protein>
<dbReference type="RefSeq" id="WP_154594337.1">
    <property type="nucleotide sequence ID" value="NZ_WLVL01000043.1"/>
</dbReference>
<dbReference type="InterPro" id="IPR041854">
    <property type="entry name" value="BFD-like_2Fe2S-bd_dom_sf"/>
</dbReference>
<dbReference type="InterPro" id="IPR007419">
    <property type="entry name" value="BFD-like_2Fe2S-bd_dom"/>
</dbReference>
<organism evidence="2 3">
    <name type="scientific">Arsenicicoccus cauae</name>
    <dbReference type="NCBI Taxonomy" id="2663847"/>
    <lineage>
        <taxon>Bacteria</taxon>
        <taxon>Bacillati</taxon>
        <taxon>Actinomycetota</taxon>
        <taxon>Actinomycetes</taxon>
        <taxon>Micrococcales</taxon>
        <taxon>Intrasporangiaceae</taxon>
        <taxon>Arsenicicoccus</taxon>
    </lineage>
</organism>